<dbReference type="InterPro" id="IPR013783">
    <property type="entry name" value="Ig-like_fold"/>
</dbReference>
<dbReference type="CDD" id="cd00063">
    <property type="entry name" value="FN3"/>
    <property type="match status" value="1"/>
</dbReference>
<feature type="domain" description="Fibronectin type-III" evidence="2">
    <location>
        <begin position="1922"/>
        <end position="2019"/>
    </location>
</feature>
<dbReference type="InterPro" id="IPR036116">
    <property type="entry name" value="FN3_sf"/>
</dbReference>
<feature type="domain" description="Fibronectin type-III" evidence="2">
    <location>
        <begin position="712"/>
        <end position="818"/>
    </location>
</feature>
<sequence length="2834" mass="294622">MKTLYHTIKLICILMLAGTVSVSAQAFFRVIGGIPHLPAIDPVTVSPPLPGMLIYSKPDKQPMIYNGSTWETLCSSNINTTTVKDYLEIKTGIPYLPSLNEEPSGAVSSGGVYFSKTAKTMMVNDGNSWYAVAKLFSKSSFKPHNGFSTSSGLKISKLPVLSSNPAPLGLTAGAIYINMLSKAIRFYDGTKWKDVSCLPVITTIQPAKITNISALGGTQISSNGGSAITLQGICWGTSIYPDTTSATKTRNFIFGADTGLFPGIISGLQANTVYHVRAYAVNSSGLVYGEDLTFTSAMASLPSIITLDIDNIFPVMANSGGMISSDGGAPVTARGITWNTTGDPKDDESAAFTLDGSGVGTFPSRLIDLLKNTTYYVRAYAVNIIGKAYGNLLQFTTPAATAPVLSSPNIKIADITDVSAVSEVTIINNGGEVVTERGMSWSTDRVNIIYGPSTTVNTTDVGTFICNITDLKPGTLYYVRAYAKNSVGTSFSSESSFITTSLPTLTTLAPFNYDAASYLDGGFEGINGRVATSGGDITSNGVAPITKRGICWSTAPDPTTALTTKAEQNIIGNAKGTFRNYLTSLIPGTTYYVKAYAINAMGTAYGEEYIFKTPELPQVKTTAAALIKNTSATSGGEVTDDGRIPVNTRGVCWSTTNNPAIDDPHTSNGGGSGTFVSELKGLMGNTKYYMRAYALNNVGISYGNLTSFVTGPPEKPSVVTSPVLATSGATATGGGDVTETGGAEITSRGVVWSTTANFTPTLSLSTKTTETGGAGKFNSTITGLAPNKTYYVRAYAVNSVGIVFGEQEVFKTFTIPSLITTAASSVTSIEAVSGGDIFSDGGDKVTKSGIIWSTAPNPTTDLPTKTQSGTGVGAFIHTAINLMGNTTYYIRAYAINNAGTAYGNEINLTTGAPVIPVIKTLEATEITGTGAFSGAKLISNGGALLTVNGIVWSTVSGFQPDTATRQKTIQKSTTDFVSELKGLSPGTTYYVNAYAVNPVGLVFGNQVVFRTPNVPALTTLTPIPATITSTDATSGGSILTNGGNYITSNGICWSTSKNPTLADENVIAGSGSGNFTAALKDLMGATTYYVRAFATNFAGTGYGNLDSLTTKPPVPITIITTKGTDITATTATSGGEITSNGGAIVSTRGIIWSTRPDFDPAAELTNRTAETGYDKGIFASALKNLVPGTTYYVSAYAISVAGTSYGNVISFTTPDYAVLTTNSPSLVANTSATIGGTVTSTGGSPVTARGIVWSTISNFVPDATSGNVTSNGAGLGSFDSKLKDLKADTKYYVRAYAMTIAGITYGQQVSFTTYPPGLSLLTTLTPTQITGNAALSGGNITDEGGATANTRGIVWSTQPGFNPAAITVNKTVQTGSGIGQFTSQVTGLSPGNTYYVRAYASNSAGTEYGNEISFTTPKVAIVTTIEASLITGTSALSGGTITETGGTPITAQGVCWSTSTGPTTGLATKTNDGGAGVFTSSLNTLKPVTKYYVRAYATNQIGTAYGNEISFTTGPLLASIITSDPVITSENSISSGGTITNDGGNPVTARGLLWSRRANFKPDTVVNNKTSNGNGIGNFISDIEQMERSVTYYIRAYATNTAGTAYGNQLTVSIFPTSPILNTIVVTAITGSTATSGGEMIKDGGALVTRRGIVWGTTQNPTISLTTKTSDVDYGDGNFTSYVTGLQQNTTYYVRAYAVNGIGVAYGLEKSFTTLTVPTLTATTPATNILATTAVSGGKITDDGRTPITNRGIVWSTYDNPTVDLPTKTIDMVTQGIGSFTANLAGLKPKTTYYVRAYATNSVGITYGSPIVITTNAVALPALTTAPVTAIEGFSAAGGGNVTDDGGMPVVTRGIVWSLTSSPTIALPTKIINGTAGTGTFNNVFAGLIPGTTYYIRAFATNSVGTAYGNELTFTTPAVVPALSTVVLTNTKVSSADGSANLVSDGGAAITDLGLIWNTEDVIPSDFVNSLSVGTTGTSITGTLTNLLPATKYFVWAYGKNSIGTGYSAKSVAFTTPALATLITTKPTAITQNSANSGGTISSDGGVPVTAKGICWSITENPTVDRLLKTVNGAGAAAFTSSMTGLTKGTKYYVRAYATNSVGTSYGNQESFTTFDVPTLKTTPATAILTTSAVSGGEVIADNGAAVTARGVIWDTKTDPLVSLTTRTLNGTGTGIFVSNLTPLAIGNKYYIRAYATNSIGTGYGNLFSFNTPQVPPVVGVVTLSEMTQTTVKAAAEITFDGGAEVTARGLVWNTTGNPALESGNVIAIGAGTGSFNEVLKNLAEGPTYYITAYATSSAGTGYSPKVISFKICPAEFIVTHTAGLSGAPVTKTVTYHSVSTEISGAARCWITQNLGADTQPSALADGSESSSGWYWQFNRLQGYKMDAQGARTPAIAWPAATSETVDWSSDNDPCTQLLSTGWRIPTETEWNNAYKGWKSPADVYNSVLKVHAAGLINYASGGLVNRGSQGNYYSSTSRDAGNVNFYYFTTGGGPSAQPIQKTYGFPLRCVRDGLVYSAPSVGKVVVPGATMTTTSAVAQASVANSGGREVTDRGFVWNTTGNPTFADQVIHTGAGIGAMTAQLTGLTENPSYYIRAFATNSIGTSYSKETLNFKICPPSFVVTHTAGVNGSPETKTVTYHAVSSTLSGAARCWITQDLGATNEAASATDLSDNANGWYWQFNKAQGFKSINGVRTPNTVWIGSISENSDWKPANDPCVLMLGGGWRIPTATEYTNLVSPVNGLATLESGYNTELKLHAAGHLLNNTSAKSAFGSQINYWTSAQDGDNARYPYINGSTANLYSSAKAYAMPIRCIRDQVVVSPSPAALILNKNN</sequence>
<evidence type="ECO:0000313" key="4">
    <source>
        <dbReference type="Proteomes" id="UP000537718"/>
    </source>
</evidence>
<name>A0A7W9DKL7_9SPHI</name>
<dbReference type="Proteomes" id="UP000537718">
    <property type="component" value="Unassembled WGS sequence"/>
</dbReference>
<dbReference type="Gene3D" id="2.60.40.10">
    <property type="entry name" value="Immunoglobulins"/>
    <property type="match status" value="1"/>
</dbReference>
<proteinExistence type="predicted"/>
<accession>A0A7W9DKL7</accession>
<evidence type="ECO:0000256" key="1">
    <source>
        <dbReference type="ARBA" id="ARBA00022737"/>
    </source>
</evidence>
<dbReference type="PANTHER" id="PTHR13817:SF166">
    <property type="entry name" value="NEURONAL IGCAM-RELATED"/>
    <property type="match status" value="1"/>
</dbReference>
<dbReference type="InterPro" id="IPR050964">
    <property type="entry name" value="Striated_Muscle_Regulatory"/>
</dbReference>
<dbReference type="SUPFAM" id="SSF49265">
    <property type="entry name" value="Fibronectin type III"/>
    <property type="match status" value="9"/>
</dbReference>
<protein>
    <submittedName>
        <fullName evidence="3">Uncharacterized protein (TIGR02145 family)</fullName>
    </submittedName>
</protein>
<evidence type="ECO:0000313" key="3">
    <source>
        <dbReference type="EMBL" id="MBB5622356.1"/>
    </source>
</evidence>
<evidence type="ECO:0000259" key="2">
    <source>
        <dbReference type="PROSITE" id="PS50853"/>
    </source>
</evidence>
<organism evidence="3 4">
    <name type="scientific">Pedobacter cryoconitis</name>
    <dbReference type="NCBI Taxonomy" id="188932"/>
    <lineage>
        <taxon>Bacteria</taxon>
        <taxon>Pseudomonadati</taxon>
        <taxon>Bacteroidota</taxon>
        <taxon>Sphingobacteriia</taxon>
        <taxon>Sphingobacteriales</taxon>
        <taxon>Sphingobacteriaceae</taxon>
        <taxon>Pedobacter</taxon>
    </lineage>
</organism>
<dbReference type="InterPro" id="IPR003961">
    <property type="entry name" value="FN3_dom"/>
</dbReference>
<comment type="caution">
    <text evidence="3">The sequence shown here is derived from an EMBL/GenBank/DDBJ whole genome shotgun (WGS) entry which is preliminary data.</text>
</comment>
<dbReference type="PANTHER" id="PTHR13817">
    <property type="entry name" value="TITIN"/>
    <property type="match status" value="1"/>
</dbReference>
<dbReference type="SMART" id="SM00060">
    <property type="entry name" value="FN3"/>
    <property type="match status" value="13"/>
</dbReference>
<dbReference type="EMBL" id="JACHCF010000008">
    <property type="protein sequence ID" value="MBB5622356.1"/>
    <property type="molecule type" value="Genomic_DNA"/>
</dbReference>
<dbReference type="RefSeq" id="WP_183868283.1">
    <property type="nucleotide sequence ID" value="NZ_JACHCF010000008.1"/>
</dbReference>
<keyword evidence="1" id="KW-0677">Repeat</keyword>
<gene>
    <name evidence="3" type="ORF">HDE69_003431</name>
</gene>
<reference evidence="3 4" key="1">
    <citation type="submission" date="2020-08" db="EMBL/GenBank/DDBJ databases">
        <title>Genomic Encyclopedia of Type Strains, Phase IV (KMG-V): Genome sequencing to study the core and pangenomes of soil and plant-associated prokaryotes.</title>
        <authorList>
            <person name="Whitman W."/>
        </authorList>
    </citation>
    <scope>NUCLEOTIDE SEQUENCE [LARGE SCALE GENOMIC DNA]</scope>
    <source>
        <strain evidence="3 4">MP7CTX6</strain>
    </source>
</reference>
<feature type="domain" description="Fibronectin type-III" evidence="2">
    <location>
        <begin position="1714"/>
        <end position="1822"/>
    </location>
</feature>
<dbReference type="PROSITE" id="PS50853">
    <property type="entry name" value="FN3"/>
    <property type="match status" value="4"/>
</dbReference>
<feature type="domain" description="Fibronectin type-III" evidence="2">
    <location>
        <begin position="406"/>
        <end position="503"/>
    </location>
</feature>